<dbReference type="GO" id="GO:0031640">
    <property type="term" value="P:killing of cells of another organism"/>
    <property type="evidence" value="ECO:0007669"/>
    <property type="project" value="UniProtKB-KW"/>
</dbReference>
<keyword evidence="7" id="KW-1185">Reference proteome</keyword>
<dbReference type="InterPro" id="IPR018392">
    <property type="entry name" value="LysM"/>
</dbReference>
<dbReference type="GO" id="GO:0042742">
    <property type="term" value="P:defense response to bacterium"/>
    <property type="evidence" value="ECO:0007669"/>
    <property type="project" value="UniProtKB-KW"/>
</dbReference>
<dbReference type="SMART" id="SM00047">
    <property type="entry name" value="LYZ2"/>
    <property type="match status" value="1"/>
</dbReference>
<name>A0A6I3LJL6_9FLAO</name>
<dbReference type="PROSITE" id="PS51257">
    <property type="entry name" value="PROKAR_LIPOPROTEIN"/>
    <property type="match status" value="1"/>
</dbReference>
<gene>
    <name evidence="6" type="ORF">GJV76_11660</name>
</gene>
<protein>
    <recommendedName>
        <fullName evidence="4">Peptidoglycan hydrolase</fullName>
    </recommendedName>
</protein>
<reference evidence="6 7" key="1">
    <citation type="submission" date="2019-11" db="EMBL/GenBank/DDBJ databases">
        <title>Genome of Strain BIT-d1.</title>
        <authorList>
            <person name="Yang Y."/>
        </authorList>
    </citation>
    <scope>NUCLEOTIDE SEQUENCE [LARGE SCALE GENOMIC DNA]</scope>
    <source>
        <strain evidence="6 7">BIT-d1</strain>
    </source>
</reference>
<comment type="caution">
    <text evidence="6">The sequence shown here is derived from an EMBL/GenBank/DDBJ whole genome shotgun (WGS) entry which is preliminary data.</text>
</comment>
<feature type="domain" description="LysM" evidence="5">
    <location>
        <begin position="261"/>
        <end position="304"/>
    </location>
</feature>
<keyword evidence="3" id="KW-0378">Hydrolase</keyword>
<accession>A0A6I3LJL6</accession>
<evidence type="ECO:0000256" key="1">
    <source>
        <dbReference type="ARBA" id="ARBA00022529"/>
    </source>
</evidence>
<dbReference type="InterPro" id="IPR051056">
    <property type="entry name" value="Glycosyl_Hydrolase_73"/>
</dbReference>
<dbReference type="Gene3D" id="3.10.350.10">
    <property type="entry name" value="LysM domain"/>
    <property type="match status" value="1"/>
</dbReference>
<dbReference type="SUPFAM" id="SSF54106">
    <property type="entry name" value="LysM domain"/>
    <property type="match status" value="1"/>
</dbReference>
<dbReference type="Pfam" id="PF01832">
    <property type="entry name" value="Glucosaminidase"/>
    <property type="match status" value="1"/>
</dbReference>
<evidence type="ECO:0000313" key="7">
    <source>
        <dbReference type="Proteomes" id="UP000438760"/>
    </source>
</evidence>
<dbReference type="Proteomes" id="UP000438760">
    <property type="component" value="Unassembled WGS sequence"/>
</dbReference>
<dbReference type="AlphaFoldDB" id="A0A6I3LJL6"/>
<keyword evidence="1" id="KW-0929">Antimicrobial</keyword>
<dbReference type="Gene3D" id="1.10.530.10">
    <property type="match status" value="1"/>
</dbReference>
<dbReference type="CDD" id="cd00118">
    <property type="entry name" value="LysM"/>
    <property type="match status" value="1"/>
</dbReference>
<dbReference type="InterPro" id="IPR002901">
    <property type="entry name" value="MGlyc_endo_b_GlcNAc-like_dom"/>
</dbReference>
<dbReference type="RefSeq" id="WP_155092798.1">
    <property type="nucleotide sequence ID" value="NZ_CP102754.1"/>
</dbReference>
<dbReference type="PROSITE" id="PS51782">
    <property type="entry name" value="LYSM"/>
    <property type="match status" value="1"/>
</dbReference>
<organism evidence="6 7">
    <name type="scientific">Myroides albus</name>
    <dbReference type="NCBI Taxonomy" id="2562892"/>
    <lineage>
        <taxon>Bacteria</taxon>
        <taxon>Pseudomonadati</taxon>
        <taxon>Bacteroidota</taxon>
        <taxon>Flavobacteriia</taxon>
        <taxon>Flavobacteriales</taxon>
        <taxon>Flavobacteriaceae</taxon>
        <taxon>Myroides</taxon>
    </lineage>
</organism>
<dbReference type="EMBL" id="WMJX01000029">
    <property type="protein sequence ID" value="MTG98778.1"/>
    <property type="molecule type" value="Genomic_DNA"/>
</dbReference>
<dbReference type="PANTHER" id="PTHR33308">
    <property type="entry name" value="PEPTIDOGLYCAN HYDROLASE FLGJ"/>
    <property type="match status" value="1"/>
</dbReference>
<dbReference type="InterPro" id="IPR036779">
    <property type="entry name" value="LysM_dom_sf"/>
</dbReference>
<keyword evidence="2" id="KW-0081">Bacteriolytic enzyme</keyword>
<evidence type="ECO:0000259" key="5">
    <source>
        <dbReference type="PROSITE" id="PS51782"/>
    </source>
</evidence>
<dbReference type="GO" id="GO:0004040">
    <property type="term" value="F:amidase activity"/>
    <property type="evidence" value="ECO:0007669"/>
    <property type="project" value="InterPro"/>
</dbReference>
<proteinExistence type="predicted"/>
<evidence type="ECO:0000256" key="4">
    <source>
        <dbReference type="ARBA" id="ARBA00032108"/>
    </source>
</evidence>
<dbReference type="Pfam" id="PF01476">
    <property type="entry name" value="LysM"/>
    <property type="match status" value="1"/>
</dbReference>
<dbReference type="OrthoDB" id="977752at2"/>
<dbReference type="SMART" id="SM00257">
    <property type="entry name" value="LysM"/>
    <property type="match status" value="1"/>
</dbReference>
<sequence>MLKKVLLLTSILLLVSCGSKRSTLSGKKVRTKELVSKEQYRADLRKKEEHKQAKTTEYKRVTSNSDQSQVLDATSSVVVTTDLIQNYILTYKGIAQDNMVNHGIPASITLAQGVLESGSGQGTLSRNANNHFGIKCHKGWEGPSVRHTDDAPDECFRKYDSPAESYRDHSMFLVGRSRYSDLFTLPKDDYKGWARGLKKAGYATDPKYADKLISLIERYSLSDYDKEMMDIMGLQSGVYEDTYVETQPVIPQTKVTTSSKKSHVVKKGDTLYSISKKYNMTVSELQKMNKMSGTALSIGQILKIK</sequence>
<evidence type="ECO:0000313" key="6">
    <source>
        <dbReference type="EMBL" id="MTG98778.1"/>
    </source>
</evidence>
<evidence type="ECO:0000256" key="2">
    <source>
        <dbReference type="ARBA" id="ARBA00022638"/>
    </source>
</evidence>
<dbReference type="PANTHER" id="PTHR33308:SF9">
    <property type="entry name" value="PEPTIDOGLYCAN HYDROLASE FLGJ"/>
    <property type="match status" value="1"/>
</dbReference>
<evidence type="ECO:0000256" key="3">
    <source>
        <dbReference type="ARBA" id="ARBA00022801"/>
    </source>
</evidence>